<comment type="caution">
    <text evidence="3">The sequence shown here is derived from an EMBL/GenBank/DDBJ whole genome shotgun (WGS) entry which is preliminary data.</text>
</comment>
<feature type="compositionally biased region" description="Basic and acidic residues" evidence="1">
    <location>
        <begin position="391"/>
        <end position="405"/>
    </location>
</feature>
<dbReference type="InterPro" id="IPR057939">
    <property type="entry name" value="TRF2_HOY1_PH"/>
</dbReference>
<evidence type="ECO:0000259" key="2">
    <source>
        <dbReference type="Pfam" id="PF24818"/>
    </source>
</evidence>
<dbReference type="PANTHER" id="PTHR33494">
    <property type="entry name" value="OS02G0793800 PROTEIN"/>
    <property type="match status" value="1"/>
</dbReference>
<reference evidence="3 4" key="1">
    <citation type="journal article" date="2017" name="Nat. Commun.">
        <title>Genome assembly with in vitro proximity ligation data and whole-genome triplication in lettuce.</title>
        <authorList>
            <person name="Reyes-Chin-Wo S."/>
            <person name="Wang Z."/>
            <person name="Yang X."/>
            <person name="Kozik A."/>
            <person name="Arikit S."/>
            <person name="Song C."/>
            <person name="Xia L."/>
            <person name="Froenicke L."/>
            <person name="Lavelle D.O."/>
            <person name="Truco M.J."/>
            <person name="Xia R."/>
            <person name="Zhu S."/>
            <person name="Xu C."/>
            <person name="Xu H."/>
            <person name="Xu X."/>
            <person name="Cox K."/>
            <person name="Korf I."/>
            <person name="Meyers B.C."/>
            <person name="Michelmore R.W."/>
        </authorList>
    </citation>
    <scope>NUCLEOTIDE SEQUENCE [LARGE SCALE GENOMIC DNA]</scope>
    <source>
        <strain evidence="4">cv. Salinas</strain>
        <tissue evidence="3">Seedlings</tissue>
    </source>
</reference>
<evidence type="ECO:0000313" key="4">
    <source>
        <dbReference type="Proteomes" id="UP000235145"/>
    </source>
</evidence>
<feature type="domain" description="TRF2/HOY1 PH-like" evidence="2">
    <location>
        <begin position="197"/>
        <end position="314"/>
    </location>
</feature>
<feature type="compositionally biased region" description="Basic and acidic residues" evidence="1">
    <location>
        <begin position="567"/>
        <end position="578"/>
    </location>
</feature>
<protein>
    <recommendedName>
        <fullName evidence="2">TRF2/HOY1 PH-like domain-containing protein</fullName>
    </recommendedName>
</protein>
<gene>
    <name evidence="3" type="ORF">LSAT_V11C500232490</name>
</gene>
<evidence type="ECO:0000256" key="1">
    <source>
        <dbReference type="SAM" id="MobiDB-lite"/>
    </source>
</evidence>
<feature type="region of interest" description="Disordered" evidence="1">
    <location>
        <begin position="525"/>
        <end position="578"/>
    </location>
</feature>
<dbReference type="Pfam" id="PF24818">
    <property type="entry name" value="PH_TRF2_HOY1"/>
    <property type="match status" value="1"/>
</dbReference>
<feature type="region of interest" description="Disordered" evidence="1">
    <location>
        <begin position="370"/>
        <end position="417"/>
    </location>
</feature>
<dbReference type="PANTHER" id="PTHR33494:SF1">
    <property type="entry name" value="C2H2-TYPE DOMAIN-CONTAINING PROTEIN-RELATED"/>
    <property type="match status" value="1"/>
</dbReference>
<organism evidence="3 4">
    <name type="scientific">Lactuca sativa</name>
    <name type="common">Garden lettuce</name>
    <dbReference type="NCBI Taxonomy" id="4236"/>
    <lineage>
        <taxon>Eukaryota</taxon>
        <taxon>Viridiplantae</taxon>
        <taxon>Streptophyta</taxon>
        <taxon>Embryophyta</taxon>
        <taxon>Tracheophyta</taxon>
        <taxon>Spermatophyta</taxon>
        <taxon>Magnoliopsida</taxon>
        <taxon>eudicotyledons</taxon>
        <taxon>Gunneridae</taxon>
        <taxon>Pentapetalae</taxon>
        <taxon>asterids</taxon>
        <taxon>campanulids</taxon>
        <taxon>Asterales</taxon>
        <taxon>Asteraceae</taxon>
        <taxon>Cichorioideae</taxon>
        <taxon>Cichorieae</taxon>
        <taxon>Lactucinae</taxon>
        <taxon>Lactuca</taxon>
    </lineage>
</organism>
<feature type="compositionally biased region" description="Polar residues" evidence="1">
    <location>
        <begin position="525"/>
        <end position="538"/>
    </location>
</feature>
<name>A0A9R1VF60_LACSA</name>
<sequence>MCILQIFTVARAGARYSWLFVTAFLQGPLILTQPVSSSRLSSSSSCSPPEEKIRKEPYISRDKVCEVDRKYLMVQLMKSTMVSPESQLQQRGKMASVKREIPEESTLYNEQQVPLHKRSKQEDFGMGSFPVSPAQFNPLDEPSPLGLRLRKSPSLLDLIQMRLAEGNSSSKIGTDAKKANKTTAASAAATDKLKASNFPASLLKIGTWEYKSRYEGDLVAKCYFAKHKLVWEVLDGGLKNKIEIQWSDVMALKATYPDDGPGTLDVVLTRQPLFFRETNPQPRKHTLWQATSDFTGGQASLHRRHYLQCPQGLLGKHFEKLIQCDPRLNFLSQQVEIELECPYFEPKTSVFDEPNESNEYDLHREAPTSGIFDLGTRASPSGGGQSSSSRSELHDPVSRPAEFSREAPSPSSVMDTSAIEEIRRAGTEGLKGGIDRWDQIKVPGIHPSMSMSDLVNHIENRITEQRTSGNHPLSHEEKESLEILEDISRCLFNDAQYGSSTSDEKSVMSKVNSLCCLLQKDPTTFQDLEPKTNNQNDGKSVIHESKPVSVSGPGLVIQDEADDDDDDSKKNSGMSRRDSVGDLLLNLPRIASLPQFFYNF</sequence>
<dbReference type="EMBL" id="NBSK02000005">
    <property type="protein sequence ID" value="KAJ0204149.1"/>
    <property type="molecule type" value="Genomic_DNA"/>
</dbReference>
<dbReference type="AlphaFoldDB" id="A0A9R1VF60"/>
<keyword evidence="4" id="KW-1185">Reference proteome</keyword>
<proteinExistence type="predicted"/>
<accession>A0A9R1VF60</accession>
<evidence type="ECO:0000313" key="3">
    <source>
        <dbReference type="EMBL" id="KAJ0204149.1"/>
    </source>
</evidence>
<dbReference type="Proteomes" id="UP000235145">
    <property type="component" value="Unassembled WGS sequence"/>
</dbReference>